<dbReference type="PANTHER" id="PTHR30273:SF2">
    <property type="entry name" value="PROTEIN FECR"/>
    <property type="match status" value="1"/>
</dbReference>
<organism evidence="4 5">
    <name type="scientific">Pseudomonas jinjuensis</name>
    <dbReference type="NCBI Taxonomy" id="198616"/>
    <lineage>
        <taxon>Bacteria</taxon>
        <taxon>Pseudomonadati</taxon>
        <taxon>Pseudomonadota</taxon>
        <taxon>Gammaproteobacteria</taxon>
        <taxon>Pseudomonadales</taxon>
        <taxon>Pseudomonadaceae</taxon>
        <taxon>Pseudomonas</taxon>
    </lineage>
</organism>
<keyword evidence="1" id="KW-1133">Transmembrane helix</keyword>
<keyword evidence="1" id="KW-0472">Membrane</keyword>
<name>A0A1H0R9I3_9PSED</name>
<dbReference type="Pfam" id="PF16220">
    <property type="entry name" value="DUF4880"/>
    <property type="match status" value="1"/>
</dbReference>
<feature type="domain" description="FecR protein" evidence="2">
    <location>
        <begin position="110"/>
        <end position="201"/>
    </location>
</feature>
<keyword evidence="1" id="KW-0812">Transmembrane</keyword>
<dbReference type="GO" id="GO:0016989">
    <property type="term" value="F:sigma factor antagonist activity"/>
    <property type="evidence" value="ECO:0007669"/>
    <property type="project" value="TreeGrafter"/>
</dbReference>
<dbReference type="InterPro" id="IPR032623">
    <property type="entry name" value="FecR_N"/>
</dbReference>
<evidence type="ECO:0000256" key="1">
    <source>
        <dbReference type="SAM" id="Phobius"/>
    </source>
</evidence>
<evidence type="ECO:0000259" key="3">
    <source>
        <dbReference type="Pfam" id="PF16220"/>
    </source>
</evidence>
<dbReference type="PANTHER" id="PTHR30273">
    <property type="entry name" value="PERIPLASMIC SIGNAL SENSOR AND SIGMA FACTOR ACTIVATOR FECR-RELATED"/>
    <property type="match status" value="1"/>
</dbReference>
<dbReference type="RefSeq" id="WP_084315374.1">
    <property type="nucleotide sequence ID" value="NZ_FNIJ01000027.1"/>
</dbReference>
<dbReference type="AlphaFoldDB" id="A0A1H0R9I3"/>
<evidence type="ECO:0000313" key="4">
    <source>
        <dbReference type="EMBL" id="SDP26131.1"/>
    </source>
</evidence>
<feature type="domain" description="FecR N-terminal" evidence="3">
    <location>
        <begin position="14"/>
        <end position="55"/>
    </location>
</feature>
<keyword evidence="5" id="KW-1185">Reference proteome</keyword>
<dbReference type="InterPro" id="IPR006860">
    <property type="entry name" value="FecR"/>
</dbReference>
<feature type="transmembrane region" description="Helical" evidence="1">
    <location>
        <begin position="81"/>
        <end position="98"/>
    </location>
</feature>
<dbReference type="EMBL" id="FNIJ01000027">
    <property type="protein sequence ID" value="SDP26131.1"/>
    <property type="molecule type" value="Genomic_DNA"/>
</dbReference>
<proteinExistence type="predicted"/>
<protein>
    <submittedName>
        <fullName evidence="4">FecR family protein</fullName>
    </submittedName>
</protein>
<dbReference type="InterPro" id="IPR012373">
    <property type="entry name" value="Ferrdict_sens_TM"/>
</dbReference>
<gene>
    <name evidence="4" type="ORF">SAMN05216193_1275</name>
</gene>
<dbReference type="Proteomes" id="UP000242957">
    <property type="component" value="Unassembled WGS sequence"/>
</dbReference>
<dbReference type="Gene3D" id="2.60.120.1440">
    <property type="match status" value="1"/>
</dbReference>
<dbReference type="Pfam" id="PF04773">
    <property type="entry name" value="FecR"/>
    <property type="match status" value="1"/>
</dbReference>
<dbReference type="STRING" id="198616.SAMN05216193_1275"/>
<sequence>MTEQRRLAESAITQAIDWQLRLQAGMSSAETLAEFAAWRQASEEHDEAWRRLCELDAPFASLDDASSRILLNSYRPRRARTGAALALLLTLGCGLFAVNREIPLDALGADYATATGELRSLRLDDGTELLLGPRTLVDIESDDSSRTLTLRRGSLAIRTGHGDGRRLMVRSADGRMRPLGTYFSVVRDDAGTTLDVLRSAVAAQGASAQELVVREGQRLRLRDGQLQPLGASPPAADAWTRGMLLVNERPLGEVIAILSDYKRGFISLAPGLEDLAISGSFSLHDGDRTLAALANVLPIRIERYGDLWTRIVPQENVAAEKNEK</sequence>
<dbReference type="PIRSF" id="PIRSF018266">
    <property type="entry name" value="FecR"/>
    <property type="match status" value="1"/>
</dbReference>
<evidence type="ECO:0000313" key="5">
    <source>
        <dbReference type="Proteomes" id="UP000242957"/>
    </source>
</evidence>
<evidence type="ECO:0000259" key="2">
    <source>
        <dbReference type="Pfam" id="PF04773"/>
    </source>
</evidence>
<accession>A0A1H0R9I3</accession>
<reference evidence="5" key="1">
    <citation type="submission" date="2016-10" db="EMBL/GenBank/DDBJ databases">
        <authorList>
            <person name="Varghese N."/>
            <person name="Submissions S."/>
        </authorList>
    </citation>
    <scope>NUCLEOTIDE SEQUENCE [LARGE SCALE GENOMIC DNA]</scope>
    <source>
        <strain evidence="5">JCM 21621</strain>
    </source>
</reference>
<dbReference type="OrthoDB" id="1099576at2"/>